<keyword evidence="1" id="KW-0472">Membrane</keyword>
<dbReference type="EnsemblMetazoa" id="Aqu2.1.04965_001">
    <property type="protein sequence ID" value="Aqu2.1.04965_001"/>
    <property type="gene ID" value="Aqu2.1.04965"/>
</dbReference>
<dbReference type="AlphaFoldDB" id="A0A1X7SSH2"/>
<proteinExistence type="predicted"/>
<keyword evidence="1" id="KW-1133">Transmembrane helix</keyword>
<reference evidence="2" key="1">
    <citation type="submission" date="2017-05" db="UniProtKB">
        <authorList>
            <consortium name="EnsemblMetazoa"/>
        </authorList>
    </citation>
    <scope>IDENTIFICATION</scope>
</reference>
<name>A0A1X7SSH2_AMPQE</name>
<keyword evidence="1" id="KW-0812">Transmembrane</keyword>
<accession>A0A1X7SSH2</accession>
<evidence type="ECO:0000256" key="1">
    <source>
        <dbReference type="SAM" id="Phobius"/>
    </source>
</evidence>
<feature type="transmembrane region" description="Helical" evidence="1">
    <location>
        <begin position="12"/>
        <end position="30"/>
    </location>
</feature>
<organism evidence="2">
    <name type="scientific">Amphimedon queenslandica</name>
    <name type="common">Sponge</name>
    <dbReference type="NCBI Taxonomy" id="400682"/>
    <lineage>
        <taxon>Eukaryota</taxon>
        <taxon>Metazoa</taxon>
        <taxon>Porifera</taxon>
        <taxon>Demospongiae</taxon>
        <taxon>Heteroscleromorpha</taxon>
        <taxon>Haplosclerida</taxon>
        <taxon>Niphatidae</taxon>
        <taxon>Amphimedon</taxon>
    </lineage>
</organism>
<protein>
    <submittedName>
        <fullName evidence="2">Uncharacterized protein</fullName>
    </submittedName>
</protein>
<dbReference type="InParanoid" id="A0A1X7SSH2"/>
<evidence type="ECO:0000313" key="2">
    <source>
        <dbReference type="EnsemblMetazoa" id="Aqu2.1.04965_001"/>
    </source>
</evidence>
<sequence length="50" mass="5852">MLKKNIKYVERHIITSSYGLKMLLLLVLIVQKKSVLSYKIELAVIYQCLI</sequence>